<dbReference type="OrthoDB" id="6159439at2759"/>
<dbReference type="Gene3D" id="1.10.10.60">
    <property type="entry name" value="Homeodomain-like"/>
    <property type="match status" value="1"/>
</dbReference>
<keyword evidence="2 3" id="KW-0539">Nucleus</keyword>
<evidence type="ECO:0000256" key="1">
    <source>
        <dbReference type="ARBA" id="ARBA00004123"/>
    </source>
</evidence>
<dbReference type="InParanoid" id="A0A1V9XCZ2"/>
<evidence type="ECO:0000256" key="3">
    <source>
        <dbReference type="RuleBase" id="RU000682"/>
    </source>
</evidence>
<keyword evidence="2 3" id="KW-0371">Homeobox</keyword>
<dbReference type="InterPro" id="IPR009057">
    <property type="entry name" value="Homeodomain-like_sf"/>
</dbReference>
<sequence>MAETAAALLYRWGASYIVTYRSRGAGGGGSSKKQKKKRRHRTIFTSYQLEELEKAFKEAHYPDVYAREMLSIKTDLPEDRIQEDWLLSFPFRSGGTEGATKEFLVPATLERPSPAIANEFEVRCGSYQDATNGSALCVLNNSSSREGGGQLANGSRM</sequence>
<dbReference type="EMBL" id="MNPL01014976">
    <property type="protein sequence ID" value="OQR71296.1"/>
    <property type="molecule type" value="Genomic_DNA"/>
</dbReference>
<dbReference type="InterPro" id="IPR052294">
    <property type="entry name" value="VSX_homeobox_regulators"/>
</dbReference>
<dbReference type="CDD" id="cd00086">
    <property type="entry name" value="homeodomain"/>
    <property type="match status" value="1"/>
</dbReference>
<dbReference type="PANTHER" id="PTHR46892">
    <property type="entry name" value="VISUAL SYSTEM HOMEOBOX 2"/>
    <property type="match status" value="1"/>
</dbReference>
<gene>
    <name evidence="5" type="ORF">BIW11_01524</name>
</gene>
<organism evidence="5 6">
    <name type="scientific">Tropilaelaps mercedesae</name>
    <dbReference type="NCBI Taxonomy" id="418985"/>
    <lineage>
        <taxon>Eukaryota</taxon>
        <taxon>Metazoa</taxon>
        <taxon>Ecdysozoa</taxon>
        <taxon>Arthropoda</taxon>
        <taxon>Chelicerata</taxon>
        <taxon>Arachnida</taxon>
        <taxon>Acari</taxon>
        <taxon>Parasitiformes</taxon>
        <taxon>Mesostigmata</taxon>
        <taxon>Gamasina</taxon>
        <taxon>Dermanyssoidea</taxon>
        <taxon>Laelapidae</taxon>
        <taxon>Tropilaelaps</taxon>
    </lineage>
</organism>
<feature type="DNA-binding region" description="Homeobox" evidence="2">
    <location>
        <begin position="37"/>
        <end position="83"/>
    </location>
</feature>
<dbReference type="AlphaFoldDB" id="A0A1V9XCZ2"/>
<dbReference type="GO" id="GO:1990837">
    <property type="term" value="F:sequence-specific double-stranded DNA binding"/>
    <property type="evidence" value="ECO:0007669"/>
    <property type="project" value="TreeGrafter"/>
</dbReference>
<dbReference type="Proteomes" id="UP000192247">
    <property type="component" value="Unassembled WGS sequence"/>
</dbReference>
<reference evidence="5 6" key="1">
    <citation type="journal article" date="2017" name="Gigascience">
        <title>Draft genome of the honey bee ectoparasitic mite, Tropilaelaps mercedesae, is shaped by the parasitic life history.</title>
        <authorList>
            <person name="Dong X."/>
            <person name="Armstrong S.D."/>
            <person name="Xia D."/>
            <person name="Makepeace B.L."/>
            <person name="Darby A.C."/>
            <person name="Kadowaki T."/>
        </authorList>
    </citation>
    <scope>NUCLEOTIDE SEQUENCE [LARGE SCALE GENOMIC DNA]</scope>
    <source>
        <strain evidence="5">Wuxi-XJTLU</strain>
    </source>
</reference>
<dbReference type="Pfam" id="PF00046">
    <property type="entry name" value="Homeodomain"/>
    <property type="match status" value="1"/>
</dbReference>
<feature type="domain" description="Homeobox" evidence="4">
    <location>
        <begin position="35"/>
        <end position="82"/>
    </location>
</feature>
<dbReference type="InterPro" id="IPR001356">
    <property type="entry name" value="HD"/>
</dbReference>
<dbReference type="STRING" id="418985.A0A1V9XCZ2"/>
<dbReference type="PANTHER" id="PTHR46892:SF3">
    <property type="entry name" value="VISUAL SYSTEM HOMEOBOX 2"/>
    <property type="match status" value="1"/>
</dbReference>
<dbReference type="GO" id="GO:0005634">
    <property type="term" value="C:nucleus"/>
    <property type="evidence" value="ECO:0007669"/>
    <property type="project" value="UniProtKB-SubCell"/>
</dbReference>
<dbReference type="SUPFAM" id="SSF46689">
    <property type="entry name" value="Homeodomain-like"/>
    <property type="match status" value="1"/>
</dbReference>
<accession>A0A1V9XCZ2</accession>
<keyword evidence="2 3" id="KW-0238">DNA-binding</keyword>
<dbReference type="PROSITE" id="PS50071">
    <property type="entry name" value="HOMEOBOX_2"/>
    <property type="match status" value="1"/>
</dbReference>
<evidence type="ECO:0000313" key="6">
    <source>
        <dbReference type="Proteomes" id="UP000192247"/>
    </source>
</evidence>
<evidence type="ECO:0000313" key="5">
    <source>
        <dbReference type="EMBL" id="OQR71296.1"/>
    </source>
</evidence>
<keyword evidence="6" id="KW-1185">Reference proteome</keyword>
<evidence type="ECO:0000259" key="4">
    <source>
        <dbReference type="PROSITE" id="PS50071"/>
    </source>
</evidence>
<name>A0A1V9XCZ2_9ACAR</name>
<evidence type="ECO:0000256" key="2">
    <source>
        <dbReference type="PROSITE-ProRule" id="PRU00108"/>
    </source>
</evidence>
<protein>
    <submittedName>
        <fullName evidence="5">Visual system homeobox-like</fullName>
    </submittedName>
</protein>
<comment type="subcellular location">
    <subcellularLocation>
        <location evidence="1 2 3">Nucleus</location>
    </subcellularLocation>
</comment>
<dbReference type="GO" id="GO:0006357">
    <property type="term" value="P:regulation of transcription by RNA polymerase II"/>
    <property type="evidence" value="ECO:0007669"/>
    <property type="project" value="TreeGrafter"/>
</dbReference>
<comment type="caution">
    <text evidence="5">The sequence shown here is derived from an EMBL/GenBank/DDBJ whole genome shotgun (WGS) entry which is preliminary data.</text>
</comment>
<proteinExistence type="predicted"/>
<dbReference type="SMART" id="SM00389">
    <property type="entry name" value="HOX"/>
    <property type="match status" value="1"/>
</dbReference>